<dbReference type="GO" id="GO:0005886">
    <property type="term" value="C:plasma membrane"/>
    <property type="evidence" value="ECO:0007669"/>
    <property type="project" value="TreeGrafter"/>
</dbReference>
<protein>
    <submittedName>
        <fullName evidence="7">Uncharacterized protein</fullName>
    </submittedName>
</protein>
<keyword evidence="4 6" id="KW-0472">Membrane</keyword>
<comment type="caution">
    <text evidence="7">The sequence shown here is derived from an EMBL/GenBank/DDBJ whole genome shotgun (WGS) entry which is preliminary data.</text>
</comment>
<keyword evidence="2 6" id="KW-0812">Transmembrane</keyword>
<name>A0AAN9G172_9CAEN</name>
<feature type="transmembrane region" description="Helical" evidence="6">
    <location>
        <begin position="175"/>
        <end position="200"/>
    </location>
</feature>
<evidence type="ECO:0000313" key="7">
    <source>
        <dbReference type="EMBL" id="KAK7091623.1"/>
    </source>
</evidence>
<dbReference type="Proteomes" id="UP001374579">
    <property type="component" value="Unassembled WGS sequence"/>
</dbReference>
<evidence type="ECO:0000256" key="2">
    <source>
        <dbReference type="ARBA" id="ARBA00022692"/>
    </source>
</evidence>
<dbReference type="PANTHER" id="PTHR10671:SF108">
    <property type="entry name" value="CLAUDIN FAMILY PROTEIN-RELATED"/>
    <property type="match status" value="1"/>
</dbReference>
<feature type="region of interest" description="Disordered" evidence="5">
    <location>
        <begin position="295"/>
        <end position="335"/>
    </location>
</feature>
<reference evidence="7 8" key="1">
    <citation type="submission" date="2024-02" db="EMBL/GenBank/DDBJ databases">
        <title>Chromosome-scale genome assembly of the rough periwinkle Littorina saxatilis.</title>
        <authorList>
            <person name="De Jode A."/>
            <person name="Faria R."/>
            <person name="Formenti G."/>
            <person name="Sims Y."/>
            <person name="Smith T.P."/>
            <person name="Tracey A."/>
            <person name="Wood J.M.D."/>
            <person name="Zagrodzka Z.B."/>
            <person name="Johannesson K."/>
            <person name="Butlin R.K."/>
            <person name="Leder E.H."/>
        </authorList>
    </citation>
    <scope>NUCLEOTIDE SEQUENCE [LARGE SCALE GENOMIC DNA]</scope>
    <source>
        <strain evidence="7">Snail1</strain>
        <tissue evidence="7">Muscle</tissue>
    </source>
</reference>
<evidence type="ECO:0000256" key="1">
    <source>
        <dbReference type="ARBA" id="ARBA00004141"/>
    </source>
</evidence>
<feature type="transmembrane region" description="Helical" evidence="6">
    <location>
        <begin position="108"/>
        <end position="129"/>
    </location>
</feature>
<feature type="region of interest" description="Disordered" evidence="5">
    <location>
        <begin position="1"/>
        <end position="83"/>
    </location>
</feature>
<feature type="compositionally biased region" description="Basic and acidic residues" evidence="5">
    <location>
        <begin position="20"/>
        <end position="31"/>
    </location>
</feature>
<feature type="transmembrane region" description="Helical" evidence="6">
    <location>
        <begin position="245"/>
        <end position="266"/>
    </location>
</feature>
<feature type="compositionally biased region" description="Basic and acidic residues" evidence="5">
    <location>
        <begin position="369"/>
        <end position="384"/>
    </location>
</feature>
<dbReference type="EMBL" id="JBAMIC010000022">
    <property type="protein sequence ID" value="KAK7091623.1"/>
    <property type="molecule type" value="Genomic_DNA"/>
</dbReference>
<keyword evidence="3 6" id="KW-1133">Transmembrane helix</keyword>
<evidence type="ECO:0000256" key="5">
    <source>
        <dbReference type="SAM" id="MobiDB-lite"/>
    </source>
</evidence>
<accession>A0AAN9G172</accession>
<sequence length="422" mass="46071">MSSPRYGARGGVESTTSYDSHSEEDLTRDRTYSATRGPLDTSRDATRDTSYSQRDVTFHSHKDATFQSKGSETSTNTERQGSYDVYYPPYEKTECSCDEAGGWQKCSFLLLIITFMGHAIAVTTPYWVVAYEGDQMTVYEGVWLSCYRDRSSGSWTCSTYDTIRNLFEQPAWYEAAQVCAVLSLILLFPALIVGPLYSYVVSLRGRSRASGVLVAFLASSAFCSFVSFVTFAGGYPTNQKFPPGYVRFHVSFALQIISFLFCLLTLATHIRDSYPGVSLWDNKMCASGINMPKIPASKAPRTPPGESHIPRLPPTGGSSVASAPPAPKVSVTKSSGPKLSFSFPKFPSALSRFRSKGENPSAPPVTQDTPDRLDVREASDDKLDTLQAPPSAPPSQRAGANSTSYKSYAPSSDSMSGYDSQV</sequence>
<feature type="region of interest" description="Disordered" evidence="5">
    <location>
        <begin position="352"/>
        <end position="422"/>
    </location>
</feature>
<evidence type="ECO:0000256" key="4">
    <source>
        <dbReference type="ARBA" id="ARBA00023136"/>
    </source>
</evidence>
<organism evidence="7 8">
    <name type="scientific">Littorina saxatilis</name>
    <dbReference type="NCBI Taxonomy" id="31220"/>
    <lineage>
        <taxon>Eukaryota</taxon>
        <taxon>Metazoa</taxon>
        <taxon>Spiralia</taxon>
        <taxon>Lophotrochozoa</taxon>
        <taxon>Mollusca</taxon>
        <taxon>Gastropoda</taxon>
        <taxon>Caenogastropoda</taxon>
        <taxon>Littorinimorpha</taxon>
        <taxon>Littorinoidea</taxon>
        <taxon>Littorinidae</taxon>
        <taxon>Littorina</taxon>
    </lineage>
</organism>
<evidence type="ECO:0000313" key="8">
    <source>
        <dbReference type="Proteomes" id="UP001374579"/>
    </source>
</evidence>
<feature type="compositionally biased region" description="Polar residues" evidence="5">
    <location>
        <begin position="65"/>
        <end position="80"/>
    </location>
</feature>
<evidence type="ECO:0000256" key="6">
    <source>
        <dbReference type="SAM" id="Phobius"/>
    </source>
</evidence>
<dbReference type="Pfam" id="PF00822">
    <property type="entry name" value="PMP22_Claudin"/>
    <property type="match status" value="1"/>
</dbReference>
<dbReference type="InterPro" id="IPR004031">
    <property type="entry name" value="PMP22/EMP/MP20/Claudin"/>
</dbReference>
<keyword evidence="8" id="KW-1185">Reference proteome</keyword>
<comment type="subcellular location">
    <subcellularLocation>
        <location evidence="1">Membrane</location>
        <topology evidence="1">Multi-pass membrane protein</topology>
    </subcellularLocation>
</comment>
<dbReference type="InterPro" id="IPR050579">
    <property type="entry name" value="PMP-22/EMP/MP20-like"/>
</dbReference>
<proteinExistence type="predicted"/>
<evidence type="ECO:0000256" key="3">
    <source>
        <dbReference type="ARBA" id="ARBA00022989"/>
    </source>
</evidence>
<dbReference type="Gene3D" id="1.20.140.150">
    <property type="match status" value="1"/>
</dbReference>
<gene>
    <name evidence="7" type="ORF">V1264_009282</name>
</gene>
<dbReference type="AlphaFoldDB" id="A0AAN9G172"/>
<feature type="compositionally biased region" description="Polar residues" evidence="5">
    <location>
        <begin position="398"/>
        <end position="422"/>
    </location>
</feature>
<feature type="transmembrane region" description="Helical" evidence="6">
    <location>
        <begin position="212"/>
        <end position="233"/>
    </location>
</feature>
<dbReference type="PANTHER" id="PTHR10671">
    <property type="entry name" value="EPITHELIAL MEMBRANE PROTEIN-RELATED"/>
    <property type="match status" value="1"/>
</dbReference>